<dbReference type="Pfam" id="PF00106">
    <property type="entry name" value="adh_short"/>
    <property type="match status" value="1"/>
</dbReference>
<dbReference type="InterPro" id="IPR036291">
    <property type="entry name" value="NAD(P)-bd_dom_sf"/>
</dbReference>
<dbReference type="InterPro" id="IPR002347">
    <property type="entry name" value="SDR_fam"/>
</dbReference>
<dbReference type="Pfam" id="PF13561">
    <property type="entry name" value="adh_short_C2"/>
    <property type="match status" value="2"/>
</dbReference>
<evidence type="ECO:0000313" key="2">
    <source>
        <dbReference type="Proteomes" id="UP000759131"/>
    </source>
</evidence>
<dbReference type="Proteomes" id="UP000759131">
    <property type="component" value="Unassembled WGS sequence"/>
</dbReference>
<keyword evidence="2" id="KW-1185">Reference proteome</keyword>
<dbReference type="OrthoDB" id="1669814at2759"/>
<dbReference type="Gene3D" id="3.40.50.720">
    <property type="entry name" value="NAD(P)-binding Rossmann-like Domain"/>
    <property type="match status" value="3"/>
</dbReference>
<organism evidence="1">
    <name type="scientific">Medioppia subpectinata</name>
    <dbReference type="NCBI Taxonomy" id="1979941"/>
    <lineage>
        <taxon>Eukaryota</taxon>
        <taxon>Metazoa</taxon>
        <taxon>Ecdysozoa</taxon>
        <taxon>Arthropoda</taxon>
        <taxon>Chelicerata</taxon>
        <taxon>Arachnida</taxon>
        <taxon>Acari</taxon>
        <taxon>Acariformes</taxon>
        <taxon>Sarcoptiformes</taxon>
        <taxon>Oribatida</taxon>
        <taxon>Brachypylina</taxon>
        <taxon>Oppioidea</taxon>
        <taxon>Oppiidae</taxon>
        <taxon>Medioppia</taxon>
    </lineage>
</organism>
<dbReference type="PANTHER" id="PTHR43975">
    <property type="entry name" value="ZGC:101858"/>
    <property type="match status" value="1"/>
</dbReference>
<dbReference type="EMBL" id="OC864010">
    <property type="protein sequence ID" value="CAD7631415.1"/>
    <property type="molecule type" value="Genomic_DNA"/>
</dbReference>
<dbReference type="PRINTS" id="PR00080">
    <property type="entry name" value="SDRFAMILY"/>
</dbReference>
<dbReference type="PRINTS" id="PR00081">
    <property type="entry name" value="GDHRDH"/>
</dbReference>
<reference evidence="1" key="1">
    <citation type="submission" date="2020-11" db="EMBL/GenBank/DDBJ databases">
        <authorList>
            <person name="Tran Van P."/>
        </authorList>
    </citation>
    <scope>NUCLEOTIDE SEQUENCE</scope>
</reference>
<dbReference type="PANTHER" id="PTHR43975:SF2">
    <property type="entry name" value="EG:BACR7A4.14 PROTEIN-RELATED"/>
    <property type="match status" value="1"/>
</dbReference>
<accession>A0A7R9KY72</accession>
<feature type="non-terminal residue" evidence="1">
    <location>
        <position position="561"/>
    </location>
</feature>
<dbReference type="AlphaFoldDB" id="A0A7R9KY72"/>
<name>A0A7R9KY72_9ACAR</name>
<sequence length="561" mass="61333">MQLCFPRSSSGIGAGTAVHFAKLGAKVVVNGRDPKRVASVAQECRNVTTNPVLEVVVDLQDDSQTNNLVQKTIDTFGKIDVLVNCAGIISQKAIHEPDYQELFDTIVKINLRSVVYLTSLVVPHLESTNGCIVNVSSVSSVTPWKRTWSAYGMTKCGLDMFTKCLAMELGPKGIRVNSILPGIVLTPMIGGTDFNEDLVRMFCQTAYPMGRPGYVDDMVRAIEFLASDSSRSSSGIGAGTAVHFAKLGAKVVVNGRDPKKVAFVAQECRKVSKNPVLEAVVDIQDDNQAKSLVQKTIDTFGKINVLVNCAGVVGQKAISDHDYMELFDYLMPINLRSIVFLTSLVVPHLEITKGCIVNVSSIGSVTPWKRRWTAYGMTKCGLDMLTKCLAMELGPKGIRVNSIQPGIVITPMVNGTDYDEETVKMYCESAYPLGRPGYVNDIVRSIEFLASDESSFITVKMFKNKRLIYKFGDRVALITGASAGVGQKFAQSLAKLGFKLVITGRDPQKLKDVAQSCRQLSNDKVLEVKTDLLNDEELAELMERTIKEFGRLDVLANCAQI</sequence>
<dbReference type="SUPFAM" id="SSF51735">
    <property type="entry name" value="NAD(P)-binding Rossmann-fold domains"/>
    <property type="match status" value="3"/>
</dbReference>
<proteinExistence type="predicted"/>
<dbReference type="FunFam" id="3.40.50.720:FF:000084">
    <property type="entry name" value="Short-chain dehydrogenase reductase"/>
    <property type="match status" value="2"/>
</dbReference>
<evidence type="ECO:0000313" key="1">
    <source>
        <dbReference type="EMBL" id="CAD7631415.1"/>
    </source>
</evidence>
<protein>
    <submittedName>
        <fullName evidence="1">Uncharacterized protein</fullName>
    </submittedName>
</protein>
<gene>
    <name evidence="1" type="ORF">OSB1V03_LOCUS11824</name>
</gene>
<dbReference type="EMBL" id="CAJPIZ010009435">
    <property type="protein sequence ID" value="CAG2111845.1"/>
    <property type="molecule type" value="Genomic_DNA"/>
</dbReference>